<comment type="caution">
    <text evidence="9">The sequence shown here is derived from an EMBL/GenBank/DDBJ whole genome shotgun (WGS) entry which is preliminary data.</text>
</comment>
<keyword evidence="10" id="KW-1185">Reference proteome</keyword>
<dbReference type="GO" id="GO:0004252">
    <property type="term" value="F:serine-type endopeptidase activity"/>
    <property type="evidence" value="ECO:0007669"/>
    <property type="project" value="UniProtKB-UniRule"/>
</dbReference>
<accession>A0AAV6I0I2</accession>
<evidence type="ECO:0000259" key="7">
    <source>
        <dbReference type="Pfam" id="PF00326"/>
    </source>
</evidence>
<dbReference type="GO" id="GO:0005829">
    <property type="term" value="C:cytosol"/>
    <property type="evidence" value="ECO:0007669"/>
    <property type="project" value="TreeGrafter"/>
</dbReference>
<dbReference type="EC" id="3.4.21.-" evidence="6"/>
<dbReference type="PANTHER" id="PTHR42881:SF2">
    <property type="entry name" value="PROLYL ENDOPEPTIDASE"/>
    <property type="match status" value="1"/>
</dbReference>
<comment type="catalytic activity">
    <reaction evidence="1">
        <text>Hydrolysis of Pro-|-Xaa &gt;&gt; Ala-|-Xaa in oligopeptides.</text>
        <dbReference type="EC" id="3.4.21.26"/>
    </reaction>
</comment>
<dbReference type="Pfam" id="PF02897">
    <property type="entry name" value="Peptidase_S9_N"/>
    <property type="match status" value="1"/>
</dbReference>
<evidence type="ECO:0000256" key="6">
    <source>
        <dbReference type="RuleBase" id="RU368024"/>
    </source>
</evidence>
<keyword evidence="5 6" id="KW-0720">Serine protease</keyword>
<dbReference type="GO" id="GO:0006508">
    <property type="term" value="P:proteolysis"/>
    <property type="evidence" value="ECO:0007669"/>
    <property type="project" value="UniProtKB-KW"/>
</dbReference>
<dbReference type="Pfam" id="PF00326">
    <property type="entry name" value="Peptidase_S9"/>
    <property type="match status" value="1"/>
</dbReference>
<evidence type="ECO:0000256" key="1">
    <source>
        <dbReference type="ARBA" id="ARBA00001070"/>
    </source>
</evidence>
<feature type="domain" description="Peptidase S9 prolyl oligopeptidase catalytic" evidence="7">
    <location>
        <begin position="559"/>
        <end position="656"/>
    </location>
</feature>
<dbReference type="SUPFAM" id="SSF53474">
    <property type="entry name" value="alpha/beta-Hydrolases"/>
    <property type="match status" value="1"/>
</dbReference>
<keyword evidence="4 6" id="KW-0378">Hydrolase</keyword>
<dbReference type="AlphaFoldDB" id="A0AAV6I0I2"/>
<dbReference type="InterPro" id="IPR029058">
    <property type="entry name" value="AB_hydrolase_fold"/>
</dbReference>
<evidence type="ECO:0000313" key="9">
    <source>
        <dbReference type="EMBL" id="KAG5521083.1"/>
    </source>
</evidence>
<dbReference type="PRINTS" id="PR00862">
    <property type="entry name" value="PROLIGOPTASE"/>
</dbReference>
<reference evidence="9" key="1">
    <citation type="submission" date="2020-08" db="EMBL/GenBank/DDBJ databases">
        <title>Plant Genome Project.</title>
        <authorList>
            <person name="Zhang R.-G."/>
        </authorList>
    </citation>
    <scope>NUCLEOTIDE SEQUENCE</scope>
    <source>
        <strain evidence="9">WSP0</strain>
        <tissue evidence="9">Leaf</tissue>
    </source>
</reference>
<dbReference type="InterPro" id="IPR002471">
    <property type="entry name" value="Pept_S9_AS"/>
</dbReference>
<gene>
    <name evidence="9" type="ORF">RHGRI_033591</name>
</gene>
<evidence type="ECO:0000256" key="5">
    <source>
        <dbReference type="ARBA" id="ARBA00022825"/>
    </source>
</evidence>
<evidence type="ECO:0000256" key="4">
    <source>
        <dbReference type="ARBA" id="ARBA00022801"/>
    </source>
</evidence>
<dbReference type="PROSITE" id="PS00708">
    <property type="entry name" value="PRO_ENDOPEP_SER"/>
    <property type="match status" value="1"/>
</dbReference>
<dbReference type="Gene3D" id="2.130.10.120">
    <property type="entry name" value="Prolyl oligopeptidase, N-terminal domain"/>
    <property type="match status" value="2"/>
</dbReference>
<comment type="similarity">
    <text evidence="2 6">Belongs to the peptidase S9A family.</text>
</comment>
<dbReference type="Gene3D" id="3.40.50.1820">
    <property type="entry name" value="alpha/beta hydrolase"/>
    <property type="match status" value="1"/>
</dbReference>
<organism evidence="9 10">
    <name type="scientific">Rhododendron griersonianum</name>
    <dbReference type="NCBI Taxonomy" id="479676"/>
    <lineage>
        <taxon>Eukaryota</taxon>
        <taxon>Viridiplantae</taxon>
        <taxon>Streptophyta</taxon>
        <taxon>Embryophyta</taxon>
        <taxon>Tracheophyta</taxon>
        <taxon>Spermatophyta</taxon>
        <taxon>Magnoliopsida</taxon>
        <taxon>eudicotyledons</taxon>
        <taxon>Gunneridae</taxon>
        <taxon>Pentapetalae</taxon>
        <taxon>asterids</taxon>
        <taxon>Ericales</taxon>
        <taxon>Ericaceae</taxon>
        <taxon>Ericoideae</taxon>
        <taxon>Rhodoreae</taxon>
        <taxon>Rhododendron</taxon>
    </lineage>
</organism>
<sequence>MSTNKTPISTLLKWVSDIIFILNKYLLARLVAHERNASSRNNLDATRSQPSVHTRKPLMFKNAHKGMQHVLVLSTVEGPSLHVLPCRKQSSWWRHTGWRHTVSYANNCIEVANREESQIEKKHDTRSNSQEERALSLSSLASITVSTPSHVLCMAHMTRNSSFPLSLKQIGYKYNFNGEPEVLLDPNGLSEDGTVSLNTFAVSEDAKYLAYGLSSSGSDCVTIKVMRVDNKSVEPDTLSWVSVTTFINFSVPMRKTIDSTKVKSSGVSWTHDGKGFFYSRYPAPKDGENVDAGTETNVNLNQEVYYHFLSTNQSEDILCWRDPDNPKYTHGPSVTDDGKYLLLTIAESCEPVNKVYYCDMSALSNGLEGHRGRKDLLPFVKLIDNFDADYDVIANDDTLFTFQTNKDAPKYKLVRVDLKEPSTWREILQEAEKDVLESAVAVNDYQVLVSYLSNVKYVLQLRDLKTGALLQNLPMDIGTVSEISARREDIIAFIGFTSFLSPGLIYQCNNLDTDVPDMKIFREIVVPEFDRTAFNVNQVFVPTKDGTQIPMFIVARKDSSGWITSLANIRGGGEYGEEWHKAGSLAKKQNCFDDFISAAEFLVSAGYTQSRKLCIEGGSNGGLLIGACINQRPDLFGCALAHVGVMDMLRFHKFIELFACTFLFQHGNVILSNLKTCVTVHLPVTGFHVSTFNSFLPPNMIGMCSQDFKLDRFSSTSMV</sequence>
<evidence type="ECO:0000259" key="8">
    <source>
        <dbReference type="Pfam" id="PF02897"/>
    </source>
</evidence>
<dbReference type="EMBL" id="JACTNZ010000012">
    <property type="protein sequence ID" value="KAG5521083.1"/>
    <property type="molecule type" value="Genomic_DNA"/>
</dbReference>
<dbReference type="Proteomes" id="UP000823749">
    <property type="component" value="Chromosome 12"/>
</dbReference>
<evidence type="ECO:0000256" key="3">
    <source>
        <dbReference type="ARBA" id="ARBA00022670"/>
    </source>
</evidence>
<protein>
    <recommendedName>
        <fullName evidence="6">Prolyl endopeptidase</fullName>
        <ecNumber evidence="6">3.4.21.-</ecNumber>
    </recommendedName>
</protein>
<dbReference type="InterPro" id="IPR001375">
    <property type="entry name" value="Peptidase_S9_cat"/>
</dbReference>
<dbReference type="FunFam" id="2.130.10.120:FF:000001">
    <property type="entry name" value="Prolyl endopeptidase"/>
    <property type="match status" value="1"/>
</dbReference>
<dbReference type="InterPro" id="IPR051167">
    <property type="entry name" value="Prolyl_oligopep/macrocyclase"/>
</dbReference>
<keyword evidence="3 6" id="KW-0645">Protease</keyword>
<evidence type="ECO:0000256" key="2">
    <source>
        <dbReference type="ARBA" id="ARBA00005228"/>
    </source>
</evidence>
<dbReference type="PANTHER" id="PTHR42881">
    <property type="entry name" value="PROLYL ENDOPEPTIDASE"/>
    <property type="match status" value="1"/>
</dbReference>
<dbReference type="InterPro" id="IPR002470">
    <property type="entry name" value="Peptidase_S9A"/>
</dbReference>
<dbReference type="GO" id="GO:0070012">
    <property type="term" value="F:oligopeptidase activity"/>
    <property type="evidence" value="ECO:0007669"/>
    <property type="project" value="TreeGrafter"/>
</dbReference>
<evidence type="ECO:0000313" key="10">
    <source>
        <dbReference type="Proteomes" id="UP000823749"/>
    </source>
</evidence>
<dbReference type="InterPro" id="IPR023302">
    <property type="entry name" value="Pept_S9A_N"/>
</dbReference>
<dbReference type="SUPFAM" id="SSF50993">
    <property type="entry name" value="Peptidase/esterase 'gauge' domain"/>
    <property type="match status" value="1"/>
</dbReference>
<feature type="domain" description="Peptidase S9A N-terminal" evidence="8">
    <location>
        <begin position="177"/>
        <end position="510"/>
    </location>
</feature>
<proteinExistence type="inferred from homology"/>
<name>A0AAV6I0I2_9ERIC</name>